<dbReference type="GO" id="GO:0016705">
    <property type="term" value="F:oxidoreductase activity, acting on paired donors, with incorporation or reduction of molecular oxygen"/>
    <property type="evidence" value="ECO:0007669"/>
    <property type="project" value="InterPro"/>
</dbReference>
<evidence type="ECO:0000256" key="8">
    <source>
        <dbReference type="RuleBase" id="RU000461"/>
    </source>
</evidence>
<dbReference type="PANTHER" id="PTHR46206:SF4">
    <property type="entry name" value="P450, PUTATIVE (EUROFUNG)-RELATED"/>
    <property type="match status" value="1"/>
</dbReference>
<feature type="binding site" description="axial binding residue" evidence="7">
    <location>
        <position position="471"/>
    </location>
    <ligand>
        <name>heme</name>
        <dbReference type="ChEBI" id="CHEBI:30413"/>
    </ligand>
    <ligandPart>
        <name>Fe</name>
        <dbReference type="ChEBI" id="CHEBI:18248"/>
    </ligandPart>
</feature>
<comment type="cofactor">
    <cofactor evidence="1 7">
        <name>heme</name>
        <dbReference type="ChEBI" id="CHEBI:30413"/>
    </cofactor>
</comment>
<name>A0A6A6S0X9_9PLEO</name>
<evidence type="ECO:0000256" key="2">
    <source>
        <dbReference type="ARBA" id="ARBA00004685"/>
    </source>
</evidence>
<evidence type="ECO:0000256" key="3">
    <source>
        <dbReference type="ARBA" id="ARBA00010617"/>
    </source>
</evidence>
<keyword evidence="9" id="KW-0812">Transmembrane</keyword>
<dbReference type="InterPro" id="IPR017972">
    <property type="entry name" value="Cyt_P450_CS"/>
</dbReference>
<accession>A0A6A6S0X9</accession>
<dbReference type="CDD" id="cd11041">
    <property type="entry name" value="CYP503A1-like"/>
    <property type="match status" value="1"/>
</dbReference>
<dbReference type="GO" id="GO:0020037">
    <property type="term" value="F:heme binding"/>
    <property type="evidence" value="ECO:0007669"/>
    <property type="project" value="InterPro"/>
</dbReference>
<organism evidence="10 11">
    <name type="scientific">Massarina eburnea CBS 473.64</name>
    <dbReference type="NCBI Taxonomy" id="1395130"/>
    <lineage>
        <taxon>Eukaryota</taxon>
        <taxon>Fungi</taxon>
        <taxon>Dikarya</taxon>
        <taxon>Ascomycota</taxon>
        <taxon>Pezizomycotina</taxon>
        <taxon>Dothideomycetes</taxon>
        <taxon>Pleosporomycetidae</taxon>
        <taxon>Pleosporales</taxon>
        <taxon>Massarineae</taxon>
        <taxon>Massarinaceae</taxon>
        <taxon>Massarina</taxon>
    </lineage>
</organism>
<evidence type="ECO:0000256" key="5">
    <source>
        <dbReference type="ARBA" id="ARBA00023002"/>
    </source>
</evidence>
<dbReference type="PRINTS" id="PR00465">
    <property type="entry name" value="EP450IV"/>
</dbReference>
<evidence type="ECO:0000256" key="4">
    <source>
        <dbReference type="ARBA" id="ARBA00022723"/>
    </source>
</evidence>
<proteinExistence type="inferred from homology"/>
<evidence type="ECO:0000313" key="10">
    <source>
        <dbReference type="EMBL" id="KAF2641486.1"/>
    </source>
</evidence>
<dbReference type="GO" id="GO:0005506">
    <property type="term" value="F:iron ion binding"/>
    <property type="evidence" value="ECO:0007669"/>
    <property type="project" value="InterPro"/>
</dbReference>
<dbReference type="EMBL" id="MU006783">
    <property type="protein sequence ID" value="KAF2641486.1"/>
    <property type="molecule type" value="Genomic_DNA"/>
</dbReference>
<dbReference type="InterPro" id="IPR036396">
    <property type="entry name" value="Cyt_P450_sf"/>
</dbReference>
<gene>
    <name evidence="10" type="ORF">P280DRAFT_314513</name>
</gene>
<evidence type="ECO:0000256" key="7">
    <source>
        <dbReference type="PIRSR" id="PIRSR602403-1"/>
    </source>
</evidence>
<evidence type="ECO:0000313" key="11">
    <source>
        <dbReference type="Proteomes" id="UP000799753"/>
    </source>
</evidence>
<dbReference type="OrthoDB" id="1844152at2759"/>
<keyword evidence="5 8" id="KW-0560">Oxidoreductase</keyword>
<dbReference type="Gene3D" id="1.10.630.10">
    <property type="entry name" value="Cytochrome P450"/>
    <property type="match status" value="1"/>
</dbReference>
<keyword evidence="7 8" id="KW-0349">Heme</keyword>
<dbReference type="InterPro" id="IPR001128">
    <property type="entry name" value="Cyt_P450"/>
</dbReference>
<dbReference type="PANTHER" id="PTHR46206">
    <property type="entry name" value="CYTOCHROME P450"/>
    <property type="match status" value="1"/>
</dbReference>
<dbReference type="PROSITE" id="PS00086">
    <property type="entry name" value="CYTOCHROME_P450"/>
    <property type="match status" value="1"/>
</dbReference>
<keyword evidence="6 7" id="KW-0408">Iron</keyword>
<dbReference type="InterPro" id="IPR002403">
    <property type="entry name" value="Cyt_P450_E_grp-IV"/>
</dbReference>
<comment type="pathway">
    <text evidence="2">Mycotoxin biosynthesis.</text>
</comment>
<keyword evidence="8 10" id="KW-0503">Monooxygenase</keyword>
<sequence>MNSSSYDTASLAIKATEQLRAITVLEVALALLGGYAFSILSMHLGGPKVPLVGLRSIFESRYLANWRFFRNAGSVLNLGYGKFHNQAWKFARADTDMLVLPSQYVEELRSLPSQVASPTVAHAFNLSGGHTNMNIILKNNLHFRTLQEKLTPNLSRLTRPMQDELNYACKIDLPECEDWVAIKPYYTILRLVSRISARIFLGLPYCRNEEWLEISTEFTENVFVSLVVLRLFPRYLHGVLAWILPSTWIGASYIRRAQKLLVPEIKKRQAALAKKIESGNDDVSDDPNDNNLLNWMIQLGNNIETKPHDLAHLEVVMSLASIHTSQMNAVHVLYDLAALPGYIENLREEIVQVIKEDGPWSKWDKNSFYKLKKLDSFMRESQRFNPPSLLSYHRVILQDIVLKDGTLLPRGSHIAMPVNAIQNHPSVTPNPEVFDPLRYYNLRQRDGENHLHQFATTEPNILNFGHGKHACPGRFFASLEIKNILVRLLMDYDWKLPEGQGRPENLKAHEFIFPNQKATLLMKARPKNLSVLVLGEGEA</sequence>
<dbReference type="GO" id="GO:0004497">
    <property type="term" value="F:monooxygenase activity"/>
    <property type="evidence" value="ECO:0007669"/>
    <property type="project" value="UniProtKB-KW"/>
</dbReference>
<dbReference type="SUPFAM" id="SSF48264">
    <property type="entry name" value="Cytochrome P450"/>
    <property type="match status" value="1"/>
</dbReference>
<evidence type="ECO:0000256" key="6">
    <source>
        <dbReference type="ARBA" id="ARBA00023004"/>
    </source>
</evidence>
<protein>
    <submittedName>
        <fullName evidence="10">Cytochrome P450 monooxygenase-like protein</fullName>
    </submittedName>
</protein>
<evidence type="ECO:0000256" key="9">
    <source>
        <dbReference type="SAM" id="Phobius"/>
    </source>
</evidence>
<dbReference type="Pfam" id="PF00067">
    <property type="entry name" value="p450"/>
    <property type="match status" value="1"/>
</dbReference>
<dbReference type="AlphaFoldDB" id="A0A6A6S0X9"/>
<dbReference type="Proteomes" id="UP000799753">
    <property type="component" value="Unassembled WGS sequence"/>
</dbReference>
<reference evidence="10" key="1">
    <citation type="journal article" date="2020" name="Stud. Mycol.">
        <title>101 Dothideomycetes genomes: a test case for predicting lifestyles and emergence of pathogens.</title>
        <authorList>
            <person name="Haridas S."/>
            <person name="Albert R."/>
            <person name="Binder M."/>
            <person name="Bloem J."/>
            <person name="Labutti K."/>
            <person name="Salamov A."/>
            <person name="Andreopoulos B."/>
            <person name="Baker S."/>
            <person name="Barry K."/>
            <person name="Bills G."/>
            <person name="Bluhm B."/>
            <person name="Cannon C."/>
            <person name="Castanera R."/>
            <person name="Culley D."/>
            <person name="Daum C."/>
            <person name="Ezra D."/>
            <person name="Gonzalez J."/>
            <person name="Henrissat B."/>
            <person name="Kuo A."/>
            <person name="Liang C."/>
            <person name="Lipzen A."/>
            <person name="Lutzoni F."/>
            <person name="Magnuson J."/>
            <person name="Mondo S."/>
            <person name="Nolan M."/>
            <person name="Ohm R."/>
            <person name="Pangilinan J."/>
            <person name="Park H.-J."/>
            <person name="Ramirez L."/>
            <person name="Alfaro M."/>
            <person name="Sun H."/>
            <person name="Tritt A."/>
            <person name="Yoshinaga Y."/>
            <person name="Zwiers L.-H."/>
            <person name="Turgeon B."/>
            <person name="Goodwin S."/>
            <person name="Spatafora J."/>
            <person name="Crous P."/>
            <person name="Grigoriev I."/>
        </authorList>
    </citation>
    <scope>NUCLEOTIDE SEQUENCE</scope>
    <source>
        <strain evidence="10">CBS 473.64</strain>
    </source>
</reference>
<keyword evidence="9" id="KW-0472">Membrane</keyword>
<keyword evidence="9" id="KW-1133">Transmembrane helix</keyword>
<keyword evidence="11" id="KW-1185">Reference proteome</keyword>
<feature type="transmembrane region" description="Helical" evidence="9">
    <location>
        <begin position="21"/>
        <end position="44"/>
    </location>
</feature>
<comment type="similarity">
    <text evidence="3 8">Belongs to the cytochrome P450 family.</text>
</comment>
<keyword evidence="4 7" id="KW-0479">Metal-binding</keyword>
<evidence type="ECO:0000256" key="1">
    <source>
        <dbReference type="ARBA" id="ARBA00001971"/>
    </source>
</evidence>